<reference evidence="4" key="1">
    <citation type="submission" date="2025-08" db="UniProtKB">
        <authorList>
            <consortium name="RefSeq"/>
        </authorList>
    </citation>
    <scope>IDENTIFICATION</scope>
</reference>
<dbReference type="PANTHER" id="PTHR46880:SF9">
    <property type="entry name" value="ZINC FINGER PROTEIN 862"/>
    <property type="match status" value="1"/>
</dbReference>
<proteinExistence type="predicted"/>
<dbReference type="PANTHER" id="PTHR46880">
    <property type="entry name" value="RAS-ASSOCIATING DOMAIN-CONTAINING PROTEIN"/>
    <property type="match status" value="1"/>
</dbReference>
<evidence type="ECO:0000256" key="1">
    <source>
        <dbReference type="SAM" id="MobiDB-lite"/>
    </source>
</evidence>
<dbReference type="InterPro" id="IPR057456">
    <property type="entry name" value="Znf_C17orf113"/>
</dbReference>
<sequence>MWRYIAGASNPNEKGGQTQEKKREYQQEYETNKRVRHYCITWEKSRPWLKDTENGMICTACKDHGDTTTLFAVGCQSYKLDSLVKHERSKQHEKAVLFANAKTQPRTESQAAKIIQTLNADIFEKLEKMFRTCHALVRNNRPLSDFNWLCDLDEMKGLRLGETYHNTPAAKEFIKAIAEVHFQEVNHIINKSRFICVIGDGSTDSAIKEQEMWYVRTSTAGQVDVKFIGVKSADKADAVNIVNGLQDLVITNVDMEWPAFMQKMVAVACDGASVMVGCKAGVGALLRKDQPSLVTLHCMAHRLELSLKDASKSLKLYDKAINTVAMGLYYFYHNSSLNRAMLRRSYEALKQNNDSAFLIPTRIGGTRWIGHTMRALTNLISSYKYIMAHLGQLTETTERVSADSKSKAHAFMKLLKSKDVVCFLLFLMDALAPLHRLSLQLQERTCVIAKQHSAIASTLEAIRKYKTSDGPHLRKVSGKETFEEIQLTNCSAYEFGAARCNLIKKIEEALEKRFSEFLSQSVVSATKIADIQMWPHDWESLKDHGDEDLRIILEHFKTVLGTASVDLVESELEWIILKKEIHDTDFQSGKVPDWFSVNIRYKGQLTNILAVMDLILTMSPSSAEAERGFSQLKLVKTNIRSKLGQTSLNHCLAIKMLSPDIKDFNPTKAIHHWNESCVRSRRPTSNANTKQSSYTQSLQVLENIQETLEPLEVVEGFDSLQDSDSEIDSESSASDLDDITFFWGPRP</sequence>
<protein>
    <submittedName>
        <fullName evidence="4">Zinc finger protein 862-like</fullName>
    </submittedName>
</protein>
<dbReference type="Proteomes" id="UP000695022">
    <property type="component" value="Unplaced"/>
</dbReference>
<organism evidence="3 4">
    <name type="scientific">Priapulus caudatus</name>
    <name type="common">Priapulid worm</name>
    <dbReference type="NCBI Taxonomy" id="37621"/>
    <lineage>
        <taxon>Eukaryota</taxon>
        <taxon>Metazoa</taxon>
        <taxon>Ecdysozoa</taxon>
        <taxon>Scalidophora</taxon>
        <taxon>Priapulida</taxon>
        <taxon>Priapulimorpha</taxon>
        <taxon>Priapulimorphida</taxon>
        <taxon>Priapulidae</taxon>
        <taxon>Priapulus</taxon>
    </lineage>
</organism>
<dbReference type="SUPFAM" id="SSF53098">
    <property type="entry name" value="Ribonuclease H-like"/>
    <property type="match status" value="1"/>
</dbReference>
<feature type="region of interest" description="Disordered" evidence="1">
    <location>
        <begin position="1"/>
        <end position="27"/>
    </location>
</feature>
<keyword evidence="3" id="KW-1185">Reference proteome</keyword>
<name>A0ABM1DQ74_PRICU</name>
<feature type="region of interest" description="Disordered" evidence="1">
    <location>
        <begin position="722"/>
        <end position="747"/>
    </location>
</feature>
<evidence type="ECO:0000259" key="2">
    <source>
        <dbReference type="Pfam" id="PF25431"/>
    </source>
</evidence>
<dbReference type="InterPro" id="IPR012337">
    <property type="entry name" value="RNaseH-like_sf"/>
</dbReference>
<dbReference type="Pfam" id="PF25431">
    <property type="entry name" value="zf-C17orf113"/>
    <property type="match status" value="1"/>
</dbReference>
<dbReference type="GeneID" id="106805127"/>
<gene>
    <name evidence="4" type="primary">LOC106805127</name>
</gene>
<accession>A0ABM1DQ74</accession>
<evidence type="ECO:0000313" key="3">
    <source>
        <dbReference type="Proteomes" id="UP000695022"/>
    </source>
</evidence>
<evidence type="ECO:0000313" key="4">
    <source>
        <dbReference type="RefSeq" id="XP_014662095.1"/>
    </source>
</evidence>
<feature type="domain" description="C17orf113 probable zinc finger" evidence="2">
    <location>
        <begin position="50"/>
        <end position="97"/>
    </location>
</feature>
<dbReference type="RefSeq" id="XP_014662095.1">
    <property type="nucleotide sequence ID" value="XM_014806609.1"/>
</dbReference>